<evidence type="ECO:0000313" key="8">
    <source>
        <dbReference type="Ensembl" id="ENSSSCP00040046465.1"/>
    </source>
</evidence>
<proteinExistence type="inferred from homology"/>
<reference evidence="8" key="1">
    <citation type="submission" date="2025-08" db="UniProtKB">
        <authorList>
            <consortium name="Ensembl"/>
        </authorList>
    </citation>
    <scope>IDENTIFICATION</scope>
</reference>
<dbReference type="AlphaFoldDB" id="A0A8D1G3G5"/>
<dbReference type="GO" id="GO:0006887">
    <property type="term" value="P:exocytosis"/>
    <property type="evidence" value="ECO:0007669"/>
    <property type="project" value="UniProtKB-KW"/>
</dbReference>
<evidence type="ECO:0000313" key="9">
    <source>
        <dbReference type="Proteomes" id="UP000694722"/>
    </source>
</evidence>
<dbReference type="InterPro" id="IPR046364">
    <property type="entry name" value="Exo70_C"/>
</dbReference>
<evidence type="ECO:0000256" key="4">
    <source>
        <dbReference type="ARBA" id="ARBA00026169"/>
    </source>
</evidence>
<dbReference type="PANTHER" id="PTHR12542:SF41">
    <property type="entry name" value="EXOCYST COMPLEX COMPONENT 7"/>
    <property type="match status" value="1"/>
</dbReference>
<feature type="region of interest" description="Disordered" evidence="6">
    <location>
        <begin position="299"/>
        <end position="330"/>
    </location>
</feature>
<evidence type="ECO:0000256" key="2">
    <source>
        <dbReference type="ARBA" id="ARBA00022448"/>
    </source>
</evidence>
<keyword evidence="5" id="KW-0653">Protein transport</keyword>
<dbReference type="InterPro" id="IPR004140">
    <property type="entry name" value="Exo70"/>
</dbReference>
<accession>A0A8D1G3G5</accession>
<evidence type="ECO:0000256" key="5">
    <source>
        <dbReference type="RuleBase" id="RU365026"/>
    </source>
</evidence>
<evidence type="ECO:0000256" key="1">
    <source>
        <dbReference type="ARBA" id="ARBA00006756"/>
    </source>
</evidence>
<dbReference type="Gene3D" id="1.20.1280.170">
    <property type="entry name" value="Exocyst complex component Exo70"/>
    <property type="match status" value="2"/>
</dbReference>
<name>A0A8D1G3G5_PIG</name>
<protein>
    <recommendedName>
        <fullName evidence="4 5">Exocyst complex component 7</fullName>
    </recommendedName>
    <alternativeName>
        <fullName evidence="5">Exocyst complex component Exo70</fullName>
    </alternativeName>
</protein>
<dbReference type="GO" id="GO:0015031">
    <property type="term" value="P:protein transport"/>
    <property type="evidence" value="ECO:0007669"/>
    <property type="project" value="UniProtKB-KW"/>
</dbReference>
<comment type="function">
    <text evidence="5">Component of the exocyst complex involved in the docking of exocytic vesicles with fusion sites on the plasma membrane.</text>
</comment>
<dbReference type="SUPFAM" id="SSF74788">
    <property type="entry name" value="Cullin repeat-like"/>
    <property type="match status" value="1"/>
</dbReference>
<dbReference type="Proteomes" id="UP000694722">
    <property type="component" value="Unplaced"/>
</dbReference>
<dbReference type="Ensembl" id="ENSSSCT00040102743.1">
    <property type="protein sequence ID" value="ENSSSCP00040046465.1"/>
    <property type="gene ID" value="ENSSSCG00040074207.1"/>
</dbReference>
<evidence type="ECO:0000256" key="6">
    <source>
        <dbReference type="SAM" id="MobiDB-lite"/>
    </source>
</evidence>
<dbReference type="PANTHER" id="PTHR12542">
    <property type="entry name" value="EXOCYST COMPLEX PROTEIN EXO70"/>
    <property type="match status" value="1"/>
</dbReference>
<feature type="domain" description="Exocyst complex subunit Exo70 C-terminal" evidence="7">
    <location>
        <begin position="374"/>
        <end position="543"/>
    </location>
</feature>
<comment type="similarity">
    <text evidence="1 5">Belongs to the EXO70 family.</text>
</comment>
<dbReference type="Pfam" id="PF20669">
    <property type="entry name" value="Exo70_N"/>
    <property type="match status" value="1"/>
</dbReference>
<evidence type="ECO:0000259" key="7">
    <source>
        <dbReference type="Pfam" id="PF03081"/>
    </source>
</evidence>
<dbReference type="FunFam" id="1.20.1280.170:FF:000001">
    <property type="entry name" value="Exocyst complex component 7"/>
    <property type="match status" value="1"/>
</dbReference>
<organism evidence="8 9">
    <name type="scientific">Sus scrofa</name>
    <name type="common">Pig</name>
    <dbReference type="NCBI Taxonomy" id="9823"/>
    <lineage>
        <taxon>Eukaryota</taxon>
        <taxon>Metazoa</taxon>
        <taxon>Chordata</taxon>
        <taxon>Craniata</taxon>
        <taxon>Vertebrata</taxon>
        <taxon>Euteleostomi</taxon>
        <taxon>Mammalia</taxon>
        <taxon>Eutheria</taxon>
        <taxon>Laurasiatheria</taxon>
        <taxon>Artiodactyla</taxon>
        <taxon>Suina</taxon>
        <taxon>Suidae</taxon>
        <taxon>Sus</taxon>
    </lineage>
</organism>
<keyword evidence="2 5" id="KW-0813">Transport</keyword>
<dbReference type="GO" id="GO:0005546">
    <property type="term" value="F:phosphatidylinositol-4,5-bisphosphate binding"/>
    <property type="evidence" value="ECO:0007669"/>
    <property type="project" value="InterPro"/>
</dbReference>
<keyword evidence="3 5" id="KW-0268">Exocytosis</keyword>
<dbReference type="InterPro" id="IPR016159">
    <property type="entry name" value="Cullin_repeat-like_dom_sf"/>
</dbReference>
<sequence>MATPDRCAEFYAGALPPATPNMAPLARPGAGPRAEVGVTGTGAERVSWDEVLGSGSRRVEAMIPPQEASARRREIEDKLKQEEETLSFIRDSLEKSDQLTKNMVSILSSFESRLMKLENSIIPVHKQTENLQRLQENVEKTLSCLDHVISYYHVASDTERIIREGPTGRLEEYLGSMAKIQKAVEYFQDNSPDSPELNKVKLLFERGKESLESEFRSLMTRHSKVVSPVLILDLISGEDDLEVPDEVPLEHLPESVLQDVIRIARWLVEYGRNQDFMNVYYQIRSSQLDRSIKGLKEHFRKSSSSSGVPYSPAIPNKRKDTPTKKPVKRPGTIRKAQNLLKQYSQHGLDGKKGGSNLIPLEGRDDMLDVETDAYIHCVSAFVKLAQSEYQLLTDVIPEHHQKKTFDSLIQDALDGLMLEGENIVAAARKAIIRHDFSAVLTVFPILRHLKQTKPEFDQVLQGTAASTKNKLPGLITAMETVGAKALEDFADNIKNDPDKEYNMPKDGTVHELTSNAILFLQQLLDFQETAGAMLASQVLGDTYNIPLDPRGKRQGSVAPSSPSGAPWVTFPWGQRPLDRPGTCWGRSQRGHGFLQRVPNPLSSLMATFCPWASPGGIPLCPAPSVHPPGWPSPSRPPPRPVPLPACPSAGLLLCAGSRSVQEGCSGGFRRPCRAYSKSLLLSPGIREPCRNQPAWI</sequence>
<dbReference type="GO" id="GO:0000145">
    <property type="term" value="C:exocyst"/>
    <property type="evidence" value="ECO:0007669"/>
    <property type="project" value="InterPro"/>
</dbReference>
<dbReference type="Pfam" id="PF03081">
    <property type="entry name" value="Exo70_C"/>
    <property type="match status" value="1"/>
</dbReference>
<evidence type="ECO:0000256" key="3">
    <source>
        <dbReference type="ARBA" id="ARBA00022483"/>
    </source>
</evidence>